<evidence type="ECO:0000256" key="1">
    <source>
        <dbReference type="SAM" id="Phobius"/>
    </source>
</evidence>
<accession>A0A2N1PLS5</accession>
<dbReference type="InterPro" id="IPR029787">
    <property type="entry name" value="Nucleotide_cyclase"/>
</dbReference>
<dbReference type="SUPFAM" id="SSF55073">
    <property type="entry name" value="Nucleotide cyclase"/>
    <property type="match status" value="1"/>
</dbReference>
<dbReference type="PROSITE" id="PS50887">
    <property type="entry name" value="GGDEF"/>
    <property type="match status" value="1"/>
</dbReference>
<dbReference type="InterPro" id="IPR000160">
    <property type="entry name" value="GGDEF_dom"/>
</dbReference>
<dbReference type="AlphaFoldDB" id="A0A2N1PLS5"/>
<keyword evidence="1" id="KW-0812">Transmembrane</keyword>
<dbReference type="SUPFAM" id="SSF55781">
    <property type="entry name" value="GAF domain-like"/>
    <property type="match status" value="1"/>
</dbReference>
<keyword evidence="1" id="KW-1133">Transmembrane helix</keyword>
<feature type="transmembrane region" description="Helical" evidence="1">
    <location>
        <begin position="49"/>
        <end position="70"/>
    </location>
</feature>
<dbReference type="SMART" id="SM00267">
    <property type="entry name" value="GGDEF"/>
    <property type="match status" value="1"/>
</dbReference>
<comment type="caution">
    <text evidence="3">The sequence shown here is derived from an EMBL/GenBank/DDBJ whole genome shotgun (WGS) entry which is preliminary data.</text>
</comment>
<dbReference type="Proteomes" id="UP000233256">
    <property type="component" value="Unassembled WGS sequence"/>
</dbReference>
<feature type="transmembrane region" description="Helical" evidence="1">
    <location>
        <begin position="12"/>
        <end position="29"/>
    </location>
</feature>
<dbReference type="Pfam" id="PF00990">
    <property type="entry name" value="GGDEF"/>
    <property type="match status" value="1"/>
</dbReference>
<dbReference type="NCBIfam" id="TIGR00254">
    <property type="entry name" value="GGDEF"/>
    <property type="match status" value="1"/>
</dbReference>
<dbReference type="EMBL" id="PGXC01000021">
    <property type="protein sequence ID" value="PKK89291.1"/>
    <property type="molecule type" value="Genomic_DNA"/>
</dbReference>
<reference evidence="3 4" key="1">
    <citation type="journal article" date="2017" name="ISME J.">
        <title>Potential for microbial H2 and metal transformations associated with novel bacteria and archaea in deep terrestrial subsurface sediments.</title>
        <authorList>
            <person name="Hernsdorf A.W."/>
            <person name="Amano Y."/>
            <person name="Miyakawa K."/>
            <person name="Ise K."/>
            <person name="Suzuki Y."/>
            <person name="Anantharaman K."/>
            <person name="Probst A."/>
            <person name="Burstein D."/>
            <person name="Thomas B.C."/>
            <person name="Banfield J.F."/>
        </authorList>
    </citation>
    <scope>NUCLEOTIDE SEQUENCE [LARGE SCALE GENOMIC DNA]</scope>
    <source>
        <strain evidence="3">HGW-Wallbacteria-1</strain>
    </source>
</reference>
<name>A0A2N1PLS5_9BACT</name>
<protein>
    <recommendedName>
        <fullName evidence="2">GGDEF domain-containing protein</fullName>
    </recommendedName>
</protein>
<evidence type="ECO:0000313" key="3">
    <source>
        <dbReference type="EMBL" id="PKK89291.1"/>
    </source>
</evidence>
<dbReference type="InterPro" id="IPR043128">
    <property type="entry name" value="Rev_trsase/Diguanyl_cyclase"/>
</dbReference>
<organism evidence="3 4">
    <name type="scientific">Candidatus Wallbacteria bacterium HGW-Wallbacteria-1</name>
    <dbReference type="NCBI Taxonomy" id="2013854"/>
    <lineage>
        <taxon>Bacteria</taxon>
        <taxon>Candidatus Walliibacteriota</taxon>
    </lineage>
</organism>
<dbReference type="Gene3D" id="3.30.70.270">
    <property type="match status" value="1"/>
</dbReference>
<evidence type="ECO:0000259" key="2">
    <source>
        <dbReference type="PROSITE" id="PS50887"/>
    </source>
</evidence>
<evidence type="ECO:0000313" key="4">
    <source>
        <dbReference type="Proteomes" id="UP000233256"/>
    </source>
</evidence>
<sequence>MSRLGKSQKAATAVIIVIAVMILAILWIFTTMRNTREFMNLFTFVFSNLALILFSGTTVILALVAFFWYLTASRERMGKETHTLEKLCELGKGLFSGSETERLCKNAADALTSATGHSLISIFFWNREKEHFVMAWHNELPEELRNHFFLTIRNDSLRCSTSPEPEFPVFELDNIPSSYIIEDPASDGDSLVFFPMKSSHEMIGAIVLHELKNQSLLTHEARDTGTAIAQILGNYHLTRVLNQELSSASISDISSGALKMCHFPRFLEQEIERADRHEGATSLLAIDVGGGNRDFTMDSDVLLQRRVVERLKSVVRSFDLIFRDEPGECFVVILSQTDNETALDVSGRILTALTREEATEAASKIKLEAFMGISTYPTDATLEESLVDNVHAALEDARKASESTIVNFMDLY</sequence>
<keyword evidence="1" id="KW-0472">Membrane</keyword>
<proteinExistence type="predicted"/>
<feature type="domain" description="GGDEF" evidence="2">
    <location>
        <begin position="279"/>
        <end position="410"/>
    </location>
</feature>
<gene>
    <name evidence="3" type="ORF">CVV64_14985</name>
</gene>